<comment type="caution">
    <text evidence="2">The sequence shown here is derived from an EMBL/GenBank/DDBJ whole genome shotgun (WGS) entry which is preliminary data.</text>
</comment>
<dbReference type="InterPro" id="IPR005135">
    <property type="entry name" value="Endo/exonuclease/phosphatase"/>
</dbReference>
<reference evidence="2 3" key="1">
    <citation type="journal article" date="2024" name="BMC Genomics">
        <title>De novo assembly and annotation of Popillia japonica's genome with initial clues to its potential as an invasive pest.</title>
        <authorList>
            <person name="Cucini C."/>
            <person name="Boschi S."/>
            <person name="Funari R."/>
            <person name="Cardaioli E."/>
            <person name="Iannotti N."/>
            <person name="Marturano G."/>
            <person name="Paoli F."/>
            <person name="Bruttini M."/>
            <person name="Carapelli A."/>
            <person name="Frati F."/>
            <person name="Nardi F."/>
        </authorList>
    </citation>
    <scope>NUCLEOTIDE SEQUENCE [LARGE SCALE GENOMIC DNA]</scope>
    <source>
        <strain evidence="2">DMR45628</strain>
    </source>
</reference>
<dbReference type="GO" id="GO:0004519">
    <property type="term" value="F:endonuclease activity"/>
    <property type="evidence" value="ECO:0007669"/>
    <property type="project" value="UniProtKB-KW"/>
</dbReference>
<dbReference type="Gene3D" id="3.60.10.10">
    <property type="entry name" value="Endonuclease/exonuclease/phosphatase"/>
    <property type="match status" value="1"/>
</dbReference>
<keyword evidence="3" id="KW-1185">Reference proteome</keyword>
<keyword evidence="2" id="KW-0540">Nuclease</keyword>
<feature type="domain" description="Endonuclease/exonuclease/phosphatase" evidence="1">
    <location>
        <begin position="89"/>
        <end position="194"/>
    </location>
</feature>
<name>A0AAW1IX77_POPJA</name>
<dbReference type="SUPFAM" id="SSF56219">
    <property type="entry name" value="DNase I-like"/>
    <property type="match status" value="1"/>
</dbReference>
<protein>
    <submittedName>
        <fullName evidence="2">Endonuclease-reverse transcriptase</fullName>
    </submittedName>
</protein>
<dbReference type="EMBL" id="JASPKY010000507">
    <property type="protein sequence ID" value="KAK9694620.1"/>
    <property type="molecule type" value="Genomic_DNA"/>
</dbReference>
<dbReference type="PANTHER" id="PTHR33776:SF4">
    <property type="entry name" value="ENDONUCLEASE_EXONUCLEASE_PHOSPHATASE DOMAIN-CONTAINING PROTEIN"/>
    <property type="match status" value="1"/>
</dbReference>
<evidence type="ECO:0000313" key="2">
    <source>
        <dbReference type="EMBL" id="KAK9694620.1"/>
    </source>
</evidence>
<proteinExistence type="predicted"/>
<dbReference type="InterPro" id="IPR036691">
    <property type="entry name" value="Endo/exonu/phosph_ase_sf"/>
</dbReference>
<accession>A0AAW1IX77</accession>
<evidence type="ECO:0000259" key="1">
    <source>
        <dbReference type="Pfam" id="PF14529"/>
    </source>
</evidence>
<dbReference type="PANTHER" id="PTHR33776">
    <property type="entry name" value="ENDO/EXONUCLEASE/PHOSPHATASE DOMAIN-CONTAINING PROTEIN"/>
    <property type="match status" value="1"/>
</dbReference>
<dbReference type="Proteomes" id="UP001458880">
    <property type="component" value="Unassembled WGS sequence"/>
</dbReference>
<dbReference type="AlphaFoldDB" id="A0AAW1IX77"/>
<dbReference type="Pfam" id="PF14529">
    <property type="entry name" value="Exo_endo_phos_2"/>
    <property type="match status" value="1"/>
</dbReference>
<gene>
    <name evidence="2" type="ORF">QE152_g33415</name>
</gene>
<keyword evidence="2" id="KW-0378">Hydrolase</keyword>
<sequence>MSSKDQLKLTPEIRRTLAKYCYNQSIGYPRIIQGYTIASAFCRVNHKHGGTMILIREDIEYQPLYTFNAMSIEIDVEISAVMLPKERTIVVSIYRSPNGNFDAFINVLSKLLVNVDLSCKVFIAGDFNVNFAVKSNNREILLDVFRSSALNLTTLQYTRITTVSGSCIDNIFTNLAEADYNVKTVNLHIADHLAQILEYHSEVPEPVKSKIKHNKVNLRKTPPTPPPTAAGDEI</sequence>
<keyword evidence="2" id="KW-0255">Endonuclease</keyword>
<organism evidence="2 3">
    <name type="scientific">Popillia japonica</name>
    <name type="common">Japanese beetle</name>
    <dbReference type="NCBI Taxonomy" id="7064"/>
    <lineage>
        <taxon>Eukaryota</taxon>
        <taxon>Metazoa</taxon>
        <taxon>Ecdysozoa</taxon>
        <taxon>Arthropoda</taxon>
        <taxon>Hexapoda</taxon>
        <taxon>Insecta</taxon>
        <taxon>Pterygota</taxon>
        <taxon>Neoptera</taxon>
        <taxon>Endopterygota</taxon>
        <taxon>Coleoptera</taxon>
        <taxon>Polyphaga</taxon>
        <taxon>Scarabaeiformia</taxon>
        <taxon>Scarabaeidae</taxon>
        <taxon>Rutelinae</taxon>
        <taxon>Popillia</taxon>
    </lineage>
</organism>
<evidence type="ECO:0000313" key="3">
    <source>
        <dbReference type="Proteomes" id="UP001458880"/>
    </source>
</evidence>